<dbReference type="EMBL" id="OW152826">
    <property type="protein sequence ID" value="CAH2042520.1"/>
    <property type="molecule type" value="Genomic_DNA"/>
</dbReference>
<dbReference type="Proteomes" id="UP000837857">
    <property type="component" value="Chromosome 14"/>
</dbReference>
<proteinExistence type="predicted"/>
<name>A0ABN8HWL7_9NEOP</name>
<protein>
    <submittedName>
        <fullName evidence="1">Uncharacterized protein</fullName>
    </submittedName>
</protein>
<dbReference type="InterPro" id="IPR027417">
    <property type="entry name" value="P-loop_NTPase"/>
</dbReference>
<evidence type="ECO:0000313" key="2">
    <source>
        <dbReference type="Proteomes" id="UP000837857"/>
    </source>
</evidence>
<sequence length="197" mass="20805">MAREDQVLEECGRSCIGYSSGGGGGRACAVLPVGNVAPPVIRPREHSATPPLSCGGEALRRERGAGSRTGTRANIAEVRVRDRARARRHLRATTSREHARSTALPRVASHAVRAIAMGCASSAEERAALARSKQIEKNLKEDGIQAAKDIKLLLLGNGAGFFLSLCTVSGAMRAHSCRSSIDCGQIEPACLNNIYAC</sequence>
<gene>
    <name evidence="1" type="ORF">IPOD504_LOCUS3881</name>
</gene>
<feature type="non-terminal residue" evidence="1">
    <location>
        <position position="1"/>
    </location>
</feature>
<organism evidence="1 2">
    <name type="scientific">Iphiclides podalirius</name>
    <name type="common">scarce swallowtail</name>
    <dbReference type="NCBI Taxonomy" id="110791"/>
    <lineage>
        <taxon>Eukaryota</taxon>
        <taxon>Metazoa</taxon>
        <taxon>Ecdysozoa</taxon>
        <taxon>Arthropoda</taxon>
        <taxon>Hexapoda</taxon>
        <taxon>Insecta</taxon>
        <taxon>Pterygota</taxon>
        <taxon>Neoptera</taxon>
        <taxon>Endopterygota</taxon>
        <taxon>Lepidoptera</taxon>
        <taxon>Glossata</taxon>
        <taxon>Ditrysia</taxon>
        <taxon>Papilionoidea</taxon>
        <taxon>Papilionidae</taxon>
        <taxon>Papilioninae</taxon>
        <taxon>Iphiclides</taxon>
    </lineage>
</organism>
<keyword evidence="2" id="KW-1185">Reference proteome</keyword>
<dbReference type="Gene3D" id="3.40.50.300">
    <property type="entry name" value="P-loop containing nucleotide triphosphate hydrolases"/>
    <property type="match status" value="1"/>
</dbReference>
<evidence type="ECO:0000313" key="1">
    <source>
        <dbReference type="EMBL" id="CAH2042520.1"/>
    </source>
</evidence>
<reference evidence="1" key="1">
    <citation type="submission" date="2022-03" db="EMBL/GenBank/DDBJ databases">
        <authorList>
            <person name="Martin H S."/>
        </authorList>
    </citation>
    <scope>NUCLEOTIDE SEQUENCE</scope>
</reference>
<accession>A0ABN8HWL7</accession>